<dbReference type="Proteomes" id="UP000320216">
    <property type="component" value="Chromosome"/>
</dbReference>
<dbReference type="EMBL" id="CP042305">
    <property type="protein sequence ID" value="QDZ14340.1"/>
    <property type="molecule type" value="Genomic_DNA"/>
</dbReference>
<dbReference type="KEGG" id="huw:FPZ11_05785"/>
<evidence type="ECO:0000256" key="1">
    <source>
        <dbReference type="SAM" id="Phobius"/>
    </source>
</evidence>
<keyword evidence="3" id="KW-1185">Reference proteome</keyword>
<evidence type="ECO:0000313" key="2">
    <source>
        <dbReference type="EMBL" id="QDZ14340.1"/>
    </source>
</evidence>
<dbReference type="InterPro" id="IPR016174">
    <property type="entry name" value="Di-haem_cyt_TM"/>
</dbReference>
<dbReference type="SUPFAM" id="SSF81342">
    <property type="entry name" value="Transmembrane di-heme cytochromes"/>
    <property type="match status" value="1"/>
</dbReference>
<gene>
    <name evidence="2" type="ORF">FPZ11_05785</name>
</gene>
<dbReference type="OrthoDB" id="9795587at2"/>
<dbReference type="GO" id="GO:0016020">
    <property type="term" value="C:membrane"/>
    <property type="evidence" value="ECO:0007669"/>
    <property type="project" value="InterPro"/>
</dbReference>
<reference evidence="2 3" key="1">
    <citation type="submission" date="2019-07" db="EMBL/GenBank/DDBJ databases">
        <title>Full genome sequence of Humibacter sp. WJ7-1.</title>
        <authorList>
            <person name="Im W.-T."/>
        </authorList>
    </citation>
    <scope>NUCLEOTIDE SEQUENCE [LARGE SCALE GENOMIC DNA]</scope>
    <source>
        <strain evidence="2 3">WJ7-1</strain>
    </source>
</reference>
<feature type="transmembrane region" description="Helical" evidence="1">
    <location>
        <begin position="137"/>
        <end position="156"/>
    </location>
</feature>
<evidence type="ECO:0000313" key="3">
    <source>
        <dbReference type="Proteomes" id="UP000320216"/>
    </source>
</evidence>
<dbReference type="AlphaFoldDB" id="A0A5B8M431"/>
<organism evidence="2 3">
    <name type="scientific">Humibacter ginsenosidimutans</name>
    <dbReference type="NCBI Taxonomy" id="2599293"/>
    <lineage>
        <taxon>Bacteria</taxon>
        <taxon>Bacillati</taxon>
        <taxon>Actinomycetota</taxon>
        <taxon>Actinomycetes</taxon>
        <taxon>Micrococcales</taxon>
        <taxon>Microbacteriaceae</taxon>
        <taxon>Humibacter</taxon>
    </lineage>
</organism>
<feature type="transmembrane region" description="Helical" evidence="1">
    <location>
        <begin position="238"/>
        <end position="259"/>
    </location>
</feature>
<keyword evidence="1" id="KW-1133">Transmembrane helix</keyword>
<sequence length="317" mass="35968">MPMVTQEQTAQGTRSRWRPLAWVVPLIVIGAVVIVLVVRWLVSLTPIADFMRTYPGVSELPSWAPVGFPLWLSILHFLAGAFLLFIVLSGWSVRRTRRGGARPREFWIRDNDRLVRTRNPPVRITLTSWWHLTVDSLWVVTGIVFVVLLFATGQWVRIVPTRWDVIPNAISAGLQYVSMNWPSADGWINYNALQLLTYFVTVFVAAPLAVLTGIRLAPGFSVQWRRFDKVFPLPVARTIHFSVMIWFVAFTVVHISLVLLTGALRNLNHMYALRDDQSWLGLIVFVASLIVIAVAWALLRPPRLDAVAELTGSVKRR</sequence>
<keyword evidence="1" id="KW-0472">Membrane</keyword>
<proteinExistence type="predicted"/>
<feature type="transmembrane region" description="Helical" evidence="1">
    <location>
        <begin position="279"/>
        <end position="299"/>
    </location>
</feature>
<feature type="transmembrane region" description="Helical" evidence="1">
    <location>
        <begin position="20"/>
        <end position="42"/>
    </location>
</feature>
<protein>
    <submittedName>
        <fullName evidence="2">Uncharacterized protein</fullName>
    </submittedName>
</protein>
<keyword evidence="1" id="KW-0812">Transmembrane</keyword>
<dbReference type="GO" id="GO:0022904">
    <property type="term" value="P:respiratory electron transport chain"/>
    <property type="evidence" value="ECO:0007669"/>
    <property type="project" value="InterPro"/>
</dbReference>
<accession>A0A5B8M431</accession>
<dbReference type="Gene3D" id="1.20.950.20">
    <property type="entry name" value="Transmembrane di-heme cytochromes, Chain C"/>
    <property type="match status" value="1"/>
</dbReference>
<name>A0A5B8M431_9MICO</name>
<feature type="transmembrane region" description="Helical" evidence="1">
    <location>
        <begin position="62"/>
        <end position="88"/>
    </location>
</feature>
<feature type="transmembrane region" description="Helical" evidence="1">
    <location>
        <begin position="195"/>
        <end position="217"/>
    </location>
</feature>